<protein>
    <submittedName>
        <fullName evidence="1">Uncharacterized protein</fullName>
    </submittedName>
</protein>
<sequence>MVIPKISHVLLKELSQYTYRAQAINAYKHKNDLDEQYKEKNRLLELQEFHRVIKNYNYMKDTEELRQYAFGESIKEQRLVQRSAVRGIFVDRYI</sequence>
<dbReference type="EMBL" id="LR796274">
    <property type="protein sequence ID" value="CAB4133576.1"/>
    <property type="molecule type" value="Genomic_DNA"/>
</dbReference>
<name>A0A6J5LKB8_9CAUD</name>
<reference evidence="1" key="1">
    <citation type="submission" date="2020-04" db="EMBL/GenBank/DDBJ databases">
        <authorList>
            <person name="Chiriac C."/>
            <person name="Salcher M."/>
            <person name="Ghai R."/>
            <person name="Kavagutti S V."/>
        </authorList>
    </citation>
    <scope>NUCLEOTIDE SEQUENCE</scope>
</reference>
<accession>A0A6J5LKB8</accession>
<gene>
    <name evidence="1" type="ORF">UFOVP257_298</name>
</gene>
<proteinExistence type="predicted"/>
<organism evidence="1">
    <name type="scientific">uncultured Caudovirales phage</name>
    <dbReference type="NCBI Taxonomy" id="2100421"/>
    <lineage>
        <taxon>Viruses</taxon>
        <taxon>Duplodnaviria</taxon>
        <taxon>Heunggongvirae</taxon>
        <taxon>Uroviricota</taxon>
        <taxon>Caudoviricetes</taxon>
        <taxon>Peduoviridae</taxon>
        <taxon>Maltschvirus</taxon>
        <taxon>Maltschvirus maltsch</taxon>
    </lineage>
</organism>
<evidence type="ECO:0000313" key="1">
    <source>
        <dbReference type="EMBL" id="CAB4133576.1"/>
    </source>
</evidence>